<dbReference type="PRINTS" id="PR00080">
    <property type="entry name" value="SDRFAMILY"/>
</dbReference>
<comment type="similarity">
    <text evidence="1">Belongs to the short-chain dehydrogenases/reductases (SDR) family.</text>
</comment>
<dbReference type="EMBL" id="JAJTJA010000003">
    <property type="protein sequence ID" value="KAH8702279.1"/>
    <property type="molecule type" value="Genomic_DNA"/>
</dbReference>
<evidence type="ECO:0000256" key="2">
    <source>
        <dbReference type="ARBA" id="ARBA00022857"/>
    </source>
</evidence>
<evidence type="ECO:0000256" key="1">
    <source>
        <dbReference type="ARBA" id="ARBA00006484"/>
    </source>
</evidence>
<keyword evidence="4" id="KW-1185">Reference proteome</keyword>
<dbReference type="PRINTS" id="PR00081">
    <property type="entry name" value="GDHRDH"/>
</dbReference>
<dbReference type="GO" id="GO:0006633">
    <property type="term" value="P:fatty acid biosynthetic process"/>
    <property type="evidence" value="ECO:0007669"/>
    <property type="project" value="TreeGrafter"/>
</dbReference>
<evidence type="ECO:0000313" key="4">
    <source>
        <dbReference type="Proteomes" id="UP001201262"/>
    </source>
</evidence>
<organism evidence="3 4">
    <name type="scientific">Talaromyces proteolyticus</name>
    <dbReference type="NCBI Taxonomy" id="1131652"/>
    <lineage>
        <taxon>Eukaryota</taxon>
        <taxon>Fungi</taxon>
        <taxon>Dikarya</taxon>
        <taxon>Ascomycota</taxon>
        <taxon>Pezizomycotina</taxon>
        <taxon>Eurotiomycetes</taxon>
        <taxon>Eurotiomycetidae</taxon>
        <taxon>Eurotiales</taxon>
        <taxon>Trichocomaceae</taxon>
        <taxon>Talaromyces</taxon>
        <taxon>Talaromyces sect. Bacilispori</taxon>
    </lineage>
</organism>
<dbReference type="GeneID" id="70250274"/>
<dbReference type="AlphaFoldDB" id="A0AAD4KXE7"/>
<name>A0AAD4KXE7_9EURO</name>
<reference evidence="3" key="1">
    <citation type="submission" date="2021-12" db="EMBL/GenBank/DDBJ databases">
        <title>Convergent genome expansion in fungi linked to evolution of root-endophyte symbiosis.</title>
        <authorList>
            <consortium name="DOE Joint Genome Institute"/>
            <person name="Ke Y.-H."/>
            <person name="Bonito G."/>
            <person name="Liao H.-L."/>
            <person name="Looney B."/>
            <person name="Rojas-Flechas A."/>
            <person name="Nash J."/>
            <person name="Hameed K."/>
            <person name="Schadt C."/>
            <person name="Martin F."/>
            <person name="Crous P.W."/>
            <person name="Miettinen O."/>
            <person name="Magnuson J.K."/>
            <person name="Labbe J."/>
            <person name="Jacobson D."/>
            <person name="Doktycz M.J."/>
            <person name="Veneault-Fourrey C."/>
            <person name="Kuo A."/>
            <person name="Mondo S."/>
            <person name="Calhoun S."/>
            <person name="Riley R."/>
            <person name="Ohm R."/>
            <person name="LaButti K."/>
            <person name="Andreopoulos B."/>
            <person name="Pangilinan J."/>
            <person name="Nolan M."/>
            <person name="Tritt A."/>
            <person name="Clum A."/>
            <person name="Lipzen A."/>
            <person name="Daum C."/>
            <person name="Barry K."/>
            <person name="Grigoriev I.V."/>
            <person name="Vilgalys R."/>
        </authorList>
    </citation>
    <scope>NUCLEOTIDE SEQUENCE</scope>
    <source>
        <strain evidence="3">PMI_201</strain>
    </source>
</reference>
<dbReference type="PROSITE" id="PS00061">
    <property type="entry name" value="ADH_SHORT"/>
    <property type="match status" value="1"/>
</dbReference>
<dbReference type="PANTHER" id="PTHR42760:SF122">
    <property type="entry name" value="NAD(P)-BINDING PROTEIN"/>
    <property type="match status" value="1"/>
</dbReference>
<protein>
    <submittedName>
        <fullName evidence="3">Oxidoreductase ucpA</fullName>
    </submittedName>
</protein>
<gene>
    <name evidence="3" type="ORF">BGW36DRAFT_424560</name>
</gene>
<dbReference type="Proteomes" id="UP001201262">
    <property type="component" value="Unassembled WGS sequence"/>
</dbReference>
<dbReference type="SUPFAM" id="SSF51735">
    <property type="entry name" value="NAD(P)-binding Rossmann-fold domains"/>
    <property type="match status" value="1"/>
</dbReference>
<dbReference type="RefSeq" id="XP_046075655.1">
    <property type="nucleotide sequence ID" value="XM_046219987.1"/>
</dbReference>
<dbReference type="InterPro" id="IPR002347">
    <property type="entry name" value="SDR_fam"/>
</dbReference>
<dbReference type="CDD" id="cd05233">
    <property type="entry name" value="SDR_c"/>
    <property type="match status" value="1"/>
</dbReference>
<accession>A0AAD4KXE7</accession>
<dbReference type="GO" id="GO:0048038">
    <property type="term" value="F:quinone binding"/>
    <property type="evidence" value="ECO:0007669"/>
    <property type="project" value="TreeGrafter"/>
</dbReference>
<dbReference type="InterPro" id="IPR020904">
    <property type="entry name" value="Sc_DH/Rdtase_CS"/>
</dbReference>
<comment type="caution">
    <text evidence="3">The sequence shown here is derived from an EMBL/GenBank/DDBJ whole genome shotgun (WGS) entry which is preliminary data.</text>
</comment>
<proteinExistence type="inferred from homology"/>
<dbReference type="GO" id="GO:0016616">
    <property type="term" value="F:oxidoreductase activity, acting on the CH-OH group of donors, NAD or NADP as acceptor"/>
    <property type="evidence" value="ECO:0007669"/>
    <property type="project" value="TreeGrafter"/>
</dbReference>
<evidence type="ECO:0000313" key="3">
    <source>
        <dbReference type="EMBL" id="KAH8702279.1"/>
    </source>
</evidence>
<dbReference type="PANTHER" id="PTHR42760">
    <property type="entry name" value="SHORT-CHAIN DEHYDROGENASES/REDUCTASES FAMILY MEMBER"/>
    <property type="match status" value="1"/>
</dbReference>
<dbReference type="FunFam" id="3.40.50.720:FF:000084">
    <property type="entry name" value="Short-chain dehydrogenase reductase"/>
    <property type="match status" value="1"/>
</dbReference>
<dbReference type="Pfam" id="PF13561">
    <property type="entry name" value="adh_short_C2"/>
    <property type="match status" value="1"/>
</dbReference>
<sequence>MAEQSPLSASHQLLDFTNKVILITGIGCQGPGWGNGLAIAALFARQGAIIFGCDLDISAAEHSKTQILNEIPHADITVVEANATSAQSMEAFVNACMRKHGRIDILVNNVGRSEPGDPASMSENTWDHQTDVNLKSVYLTSHFVLPIMEKQENGGNVVNISSVASLRYIGKPQIAYSATKAAVTQFTKTTAVMYAERNVRMNVVTPGLIDTPLVHRLADKYASGDYEGFRQKRNAQVPMKRMGTAWDVAHAVLFLASREAGYITGAEIVVDGAFTCSTGEVSS</sequence>
<keyword evidence="2" id="KW-0521">NADP</keyword>
<dbReference type="InterPro" id="IPR036291">
    <property type="entry name" value="NAD(P)-bd_dom_sf"/>
</dbReference>
<dbReference type="Gene3D" id="3.40.50.720">
    <property type="entry name" value="NAD(P)-binding Rossmann-like Domain"/>
    <property type="match status" value="1"/>
</dbReference>